<feature type="region of interest" description="Disordered" evidence="3">
    <location>
        <begin position="151"/>
        <end position="175"/>
    </location>
</feature>
<dbReference type="SUPFAM" id="SSF53098">
    <property type="entry name" value="Ribonuclease H-like"/>
    <property type="match status" value="1"/>
</dbReference>
<dbReference type="InterPro" id="IPR039537">
    <property type="entry name" value="Retrotran_Ty1/copia-like"/>
</dbReference>
<comment type="caution">
    <text evidence="6">The sequence shown here is derived from an EMBL/GenBank/DDBJ whole genome shotgun (WGS) entry which is preliminary data.</text>
</comment>
<name>A0AAW2SKS7_SESRA</name>
<evidence type="ECO:0000256" key="3">
    <source>
        <dbReference type="SAM" id="MobiDB-lite"/>
    </source>
</evidence>
<organism evidence="6">
    <name type="scientific">Sesamum radiatum</name>
    <name type="common">Black benniseed</name>
    <dbReference type="NCBI Taxonomy" id="300843"/>
    <lineage>
        <taxon>Eukaryota</taxon>
        <taxon>Viridiplantae</taxon>
        <taxon>Streptophyta</taxon>
        <taxon>Embryophyta</taxon>
        <taxon>Tracheophyta</taxon>
        <taxon>Spermatophyta</taxon>
        <taxon>Magnoliopsida</taxon>
        <taxon>eudicotyledons</taxon>
        <taxon>Gunneridae</taxon>
        <taxon>Pentapetalae</taxon>
        <taxon>asterids</taxon>
        <taxon>lamiids</taxon>
        <taxon>Lamiales</taxon>
        <taxon>Pedaliaceae</taxon>
        <taxon>Sesamum</taxon>
    </lineage>
</organism>
<keyword evidence="2" id="KW-0378">Hydrolase</keyword>
<dbReference type="AlphaFoldDB" id="A0AAW2SKS7"/>
<evidence type="ECO:0000256" key="2">
    <source>
        <dbReference type="ARBA" id="ARBA00022801"/>
    </source>
</evidence>
<dbReference type="InterPro" id="IPR013103">
    <property type="entry name" value="RVT_2"/>
</dbReference>
<dbReference type="PANTHER" id="PTHR42648">
    <property type="entry name" value="TRANSPOSASE, PUTATIVE-RELATED"/>
    <property type="match status" value="1"/>
</dbReference>
<dbReference type="InterPro" id="IPR012337">
    <property type="entry name" value="RNaseH-like_sf"/>
</dbReference>
<gene>
    <name evidence="6" type="ORF">Sradi_2535800</name>
</gene>
<dbReference type="PANTHER" id="PTHR42648:SF31">
    <property type="entry name" value="RNA-DIRECTED DNA POLYMERASE"/>
    <property type="match status" value="1"/>
</dbReference>
<dbReference type="GO" id="GO:0046872">
    <property type="term" value="F:metal ion binding"/>
    <property type="evidence" value="ECO:0007669"/>
    <property type="project" value="UniProtKB-KW"/>
</dbReference>
<dbReference type="Pfam" id="PF25597">
    <property type="entry name" value="SH3_retrovirus"/>
    <property type="match status" value="1"/>
</dbReference>
<reference evidence="6" key="2">
    <citation type="journal article" date="2024" name="Plant">
        <title>Genomic evolution and insights into agronomic trait innovations of Sesamum species.</title>
        <authorList>
            <person name="Miao H."/>
            <person name="Wang L."/>
            <person name="Qu L."/>
            <person name="Liu H."/>
            <person name="Sun Y."/>
            <person name="Le M."/>
            <person name="Wang Q."/>
            <person name="Wei S."/>
            <person name="Zheng Y."/>
            <person name="Lin W."/>
            <person name="Duan Y."/>
            <person name="Cao H."/>
            <person name="Xiong S."/>
            <person name="Wang X."/>
            <person name="Wei L."/>
            <person name="Li C."/>
            <person name="Ma Q."/>
            <person name="Ju M."/>
            <person name="Zhao R."/>
            <person name="Li G."/>
            <person name="Mu C."/>
            <person name="Tian Q."/>
            <person name="Mei H."/>
            <person name="Zhang T."/>
            <person name="Gao T."/>
            <person name="Zhang H."/>
        </authorList>
    </citation>
    <scope>NUCLEOTIDE SEQUENCE</scope>
    <source>
        <strain evidence="6">G02</strain>
    </source>
</reference>
<feature type="domain" description="Retroviral polymerase SH3-like" evidence="5">
    <location>
        <begin position="60"/>
        <end position="120"/>
    </location>
</feature>
<dbReference type="Pfam" id="PF07727">
    <property type="entry name" value="RVT_2"/>
    <property type="match status" value="1"/>
</dbReference>
<dbReference type="GO" id="GO:0016787">
    <property type="term" value="F:hydrolase activity"/>
    <property type="evidence" value="ECO:0007669"/>
    <property type="project" value="UniProtKB-KW"/>
</dbReference>
<proteinExistence type="predicted"/>
<protein>
    <submittedName>
        <fullName evidence="6">Retrovirus-related Pol polyprotein from transposon RE1</fullName>
    </submittedName>
</protein>
<accession>A0AAW2SKS7</accession>
<dbReference type="InterPro" id="IPR043502">
    <property type="entry name" value="DNA/RNA_pol_sf"/>
</dbReference>
<feature type="compositionally biased region" description="Polar residues" evidence="3">
    <location>
        <begin position="151"/>
        <end position="166"/>
    </location>
</feature>
<evidence type="ECO:0000313" key="6">
    <source>
        <dbReference type="EMBL" id="KAL0393130.1"/>
    </source>
</evidence>
<dbReference type="SUPFAM" id="SSF56672">
    <property type="entry name" value="DNA/RNA polymerases"/>
    <property type="match status" value="1"/>
</dbReference>
<feature type="domain" description="Reverse transcriptase Ty1/copia-type" evidence="4">
    <location>
        <begin position="182"/>
        <end position="348"/>
    </location>
</feature>
<keyword evidence="1" id="KW-0479">Metal-binding</keyword>
<evidence type="ECO:0000259" key="4">
    <source>
        <dbReference type="Pfam" id="PF07727"/>
    </source>
</evidence>
<sequence>MLLGLSYTKPQFPRQLWGHCILAAAYLINRLPTPVLQWKSPYEALYHKSPSLEHLRTFGCLCYATNVAPHKDKFDPRASKCVFVGYSQFQKGYKLYHLTDKVVFTSRDVQFQENIFPFASLPLDSTSYVPAPVLDTLPSTLPTTQNSNLTPEFNVPNSPTVATSPVNNPPLRRSQRQITQPTWLKDYLDVNNAFLHGQLDEEVYMLPPEGYDKAVGGLVCRLKKSLYGLKQASHQWNIELTSKLQCYGFKQSPHDHSLFIFSVDSVFLALIVYVDDVLLTGNSMDALTDVKRYLADLFTIKDLGHAKYFLGLELARSSHGTYVTQRKYLLDIVHDYYLDDAKSTATPLPVGICFDAATGPALAAPDRYRRLIGRLLYLGFSRPDISFAVQQLSQFIQHP</sequence>
<evidence type="ECO:0000259" key="5">
    <source>
        <dbReference type="Pfam" id="PF25597"/>
    </source>
</evidence>
<dbReference type="InterPro" id="IPR057670">
    <property type="entry name" value="SH3_retrovirus"/>
</dbReference>
<evidence type="ECO:0000256" key="1">
    <source>
        <dbReference type="ARBA" id="ARBA00022723"/>
    </source>
</evidence>
<reference evidence="6" key="1">
    <citation type="submission" date="2020-06" db="EMBL/GenBank/DDBJ databases">
        <authorList>
            <person name="Li T."/>
            <person name="Hu X."/>
            <person name="Zhang T."/>
            <person name="Song X."/>
            <person name="Zhang H."/>
            <person name="Dai N."/>
            <person name="Sheng W."/>
            <person name="Hou X."/>
            <person name="Wei L."/>
        </authorList>
    </citation>
    <scope>NUCLEOTIDE SEQUENCE</scope>
    <source>
        <strain evidence="6">G02</strain>
        <tissue evidence="6">Leaf</tissue>
    </source>
</reference>
<dbReference type="EMBL" id="JACGWJ010000010">
    <property type="protein sequence ID" value="KAL0393130.1"/>
    <property type="molecule type" value="Genomic_DNA"/>
</dbReference>